<dbReference type="Gene3D" id="3.40.50.12370">
    <property type="match status" value="1"/>
</dbReference>
<dbReference type="EMBL" id="FO203427">
    <property type="protein sequence ID" value="CCH50088.1"/>
    <property type="molecule type" value="Genomic_DNA"/>
</dbReference>
<dbReference type="BioCyc" id="DPIE1322246:BN4_RS14370-MONOMER"/>
<name>M1WY31_PSEP2</name>
<evidence type="ECO:0008006" key="3">
    <source>
        <dbReference type="Google" id="ProtNLM"/>
    </source>
</evidence>
<evidence type="ECO:0000313" key="1">
    <source>
        <dbReference type="EMBL" id="CCH50088.1"/>
    </source>
</evidence>
<dbReference type="AlphaFoldDB" id="M1WY31"/>
<evidence type="ECO:0000313" key="2">
    <source>
        <dbReference type="Proteomes" id="UP000011724"/>
    </source>
</evidence>
<dbReference type="Proteomes" id="UP000011724">
    <property type="component" value="Chromosome"/>
</dbReference>
<dbReference type="OrthoDB" id="5421101at2"/>
<reference evidence="1 2" key="1">
    <citation type="journal article" date="2013" name="PLoS ONE">
        <title>The first genomic and proteomic characterization of a deep-sea sulfate reducer: insights into the piezophilic lifestyle of Desulfovibrio piezophilus.</title>
        <authorList>
            <person name="Pradel N."/>
            <person name="Ji B."/>
            <person name="Gimenez G."/>
            <person name="Talla E."/>
            <person name="Lenoble P."/>
            <person name="Garel M."/>
            <person name="Tamburini C."/>
            <person name="Fourquet P."/>
            <person name="Lebrun R."/>
            <person name="Bertin P."/>
            <person name="Denis Y."/>
            <person name="Pophillat M."/>
            <person name="Barbe V."/>
            <person name="Ollivier B."/>
            <person name="Dolla A."/>
        </authorList>
    </citation>
    <scope>NUCLEOTIDE SEQUENCE [LARGE SCALE GENOMIC DNA]</scope>
    <source>
        <strain evidence="2">DSM 10523 / SB164P1</strain>
    </source>
</reference>
<gene>
    <name evidence="1" type="ordered locus">BN4_20026</name>
</gene>
<protein>
    <recommendedName>
        <fullName evidence="3">UspA domain-containing protein</fullName>
    </recommendedName>
</protein>
<accession>M1WY31</accession>
<dbReference type="RefSeq" id="WP_015416130.1">
    <property type="nucleotide sequence ID" value="NC_020409.1"/>
</dbReference>
<keyword evidence="2" id="KW-1185">Reference proteome</keyword>
<dbReference type="eggNOG" id="ENOG50317QZ">
    <property type="taxonomic scope" value="Bacteria"/>
</dbReference>
<dbReference type="PATRIC" id="fig|879567.3.peg.3071"/>
<organism evidence="1 2">
    <name type="scientific">Pseudodesulfovibrio piezophilus (strain DSM 21447 / JCM 15486 / C1TLV30)</name>
    <name type="common">Desulfovibrio piezophilus</name>
    <dbReference type="NCBI Taxonomy" id="1322246"/>
    <lineage>
        <taxon>Bacteria</taxon>
        <taxon>Pseudomonadati</taxon>
        <taxon>Thermodesulfobacteriota</taxon>
        <taxon>Desulfovibrionia</taxon>
        <taxon>Desulfovibrionales</taxon>
        <taxon>Desulfovibrionaceae</taxon>
    </lineage>
</organism>
<dbReference type="KEGG" id="dpi:BN4_20026"/>
<proteinExistence type="predicted"/>
<dbReference type="HOGENOM" id="CLU_1048583_0_0_7"/>
<dbReference type="STRING" id="1322246.BN4_20026"/>
<reference evidence="2" key="2">
    <citation type="journal article" date="2013" name="Stand. Genomic Sci.">
        <title>Complete genome sequence of Desulfocapsa sulfexigens, a marine deltaproteobacterium specialized in disproportionating inorganic sulfur compounds.</title>
        <authorList>
            <person name="Finster K.W."/>
            <person name="Kjeldsen K.U."/>
            <person name="Kube M."/>
            <person name="Reinhardt R."/>
            <person name="Mussmann M."/>
            <person name="Amann R."/>
            <person name="Schreiber L."/>
        </authorList>
    </citation>
    <scope>NUCLEOTIDE SEQUENCE [LARGE SCALE GENOMIC DNA]</scope>
    <source>
        <strain evidence="2">DSM 10523 / SB164P1</strain>
    </source>
</reference>
<sequence length="265" mass="30303">MDMLKALVPVEMTLASNVALRYLCQKSDLLGIGVQPIHIEEPDHKRHSSQTGWIRKSWESGLRQAGLEEVRRILKSEKLDCFVLPNPIIRVGSREDKILEELRLGWYDLFVEGELANFNTGEFRKRLRSRFYKQMPCPVLIVRNMIQSNRLVVLLDEKSDIDGLISKFCRFFADQSVDFDLCAYAMDDLHQNPHPDELLAEASRLLEEKGYIPAKTYSLLGAPDSAIQAMHEYGMLIAHIDRKSNCKSPQTEVLGLVSCPILLCW</sequence>